<evidence type="ECO:0000256" key="1">
    <source>
        <dbReference type="ARBA" id="ARBA00004953"/>
    </source>
</evidence>
<evidence type="ECO:0000313" key="5">
    <source>
        <dbReference type="Proteomes" id="UP000666240"/>
    </source>
</evidence>
<dbReference type="Proteomes" id="UP000666240">
    <property type="component" value="Unassembled WGS sequence"/>
</dbReference>
<dbReference type="NCBIfam" id="TIGR00715">
    <property type="entry name" value="precor6x_red"/>
    <property type="match status" value="1"/>
</dbReference>
<dbReference type="PANTHER" id="PTHR36925">
    <property type="entry name" value="COBALT-PRECORRIN-6A REDUCTASE"/>
    <property type="match status" value="1"/>
</dbReference>
<comment type="caution">
    <text evidence="4">The sequence shown here is derived from an EMBL/GenBank/DDBJ whole genome shotgun (WGS) entry which is preliminary data.</text>
</comment>
<dbReference type="GO" id="GO:0016994">
    <property type="term" value="F:precorrin-6A reductase activity"/>
    <property type="evidence" value="ECO:0007669"/>
    <property type="project" value="InterPro"/>
</dbReference>
<dbReference type="Pfam" id="PF02571">
    <property type="entry name" value="CbiJ"/>
    <property type="match status" value="1"/>
</dbReference>
<evidence type="ECO:0000256" key="2">
    <source>
        <dbReference type="ARBA" id="ARBA00022573"/>
    </source>
</evidence>
<accession>A0A8J7RPX8</accession>
<dbReference type="AlphaFoldDB" id="A0A8J7RPX8"/>
<protein>
    <submittedName>
        <fullName evidence="4">Cobalt-precorrin-6A reductase</fullName>
        <ecNumber evidence="4">1.3.1.106</ecNumber>
    </submittedName>
</protein>
<gene>
    <name evidence="4" type="ORF">J5Y06_20430</name>
</gene>
<proteinExistence type="predicted"/>
<keyword evidence="2" id="KW-0169">Cobalamin biosynthesis</keyword>
<dbReference type="RefSeq" id="WP_209337042.1">
    <property type="nucleotide sequence ID" value="NZ_JAGIYY010000010.1"/>
</dbReference>
<evidence type="ECO:0000313" key="4">
    <source>
        <dbReference type="EMBL" id="MBP0441021.1"/>
    </source>
</evidence>
<reference evidence="4" key="1">
    <citation type="submission" date="2021-03" db="EMBL/GenBank/DDBJ databases">
        <title>Genome sequencing and assembly of Tianweitania sediminis.</title>
        <authorList>
            <person name="Chhetri G."/>
        </authorList>
    </citation>
    <scope>NUCLEOTIDE SEQUENCE</scope>
    <source>
        <strain evidence="4">Z8</strain>
    </source>
</reference>
<comment type="pathway">
    <text evidence="1">Cofactor biosynthesis; adenosylcobalamin biosynthesis.</text>
</comment>
<keyword evidence="5" id="KW-1185">Reference proteome</keyword>
<name>A0A8J7RPX8_9HYPH</name>
<sequence length="254" mass="27013">METPHCLILGGTGDARELAERLSARTDLRVSLSLAGRTKAPLMQAVQTRIGGFGGVDGLTTYIHAERVDLLIDATHPFAAGISANAFAAARSTGAPLVQLDRPAWEKTNDDRWIEVGDMVAAAAALGNSPRTVFLTIGRQELLPFAARPQHHFIQRSVDPADVTLPKATIILDRGPFDAEVEEALMRTHGVQVVVSKNSGGAATYGKIVAARRLGLPVIMVKRPAPSGADTVSSVEAVEDWINRHVAAFAERGA</sequence>
<dbReference type="PROSITE" id="PS51014">
    <property type="entry name" value="COBK_CBIJ"/>
    <property type="match status" value="1"/>
</dbReference>
<dbReference type="EC" id="1.3.1.106" evidence="4"/>
<dbReference type="UniPathway" id="UPA00148"/>
<dbReference type="PANTHER" id="PTHR36925:SF1">
    <property type="entry name" value="COBALT-PRECORRIN-6A REDUCTASE"/>
    <property type="match status" value="1"/>
</dbReference>
<organism evidence="4 5">
    <name type="scientific">Tianweitania sediminis</name>
    <dbReference type="NCBI Taxonomy" id="1502156"/>
    <lineage>
        <taxon>Bacteria</taxon>
        <taxon>Pseudomonadati</taxon>
        <taxon>Pseudomonadota</taxon>
        <taxon>Alphaproteobacteria</taxon>
        <taxon>Hyphomicrobiales</taxon>
        <taxon>Phyllobacteriaceae</taxon>
        <taxon>Tianweitania</taxon>
    </lineage>
</organism>
<dbReference type="EMBL" id="JAGIYY010000010">
    <property type="protein sequence ID" value="MBP0441021.1"/>
    <property type="molecule type" value="Genomic_DNA"/>
</dbReference>
<dbReference type="GO" id="GO:0009236">
    <property type="term" value="P:cobalamin biosynthetic process"/>
    <property type="evidence" value="ECO:0007669"/>
    <property type="project" value="UniProtKB-UniPathway"/>
</dbReference>
<keyword evidence="3 4" id="KW-0560">Oxidoreductase</keyword>
<dbReference type="InterPro" id="IPR003723">
    <property type="entry name" value="Precorrin-6x_reduct"/>
</dbReference>
<evidence type="ECO:0000256" key="3">
    <source>
        <dbReference type="ARBA" id="ARBA00023002"/>
    </source>
</evidence>
<dbReference type="NCBIfam" id="NF005968">
    <property type="entry name" value="PRK08057.1-2"/>
    <property type="match status" value="1"/>
</dbReference>